<protein>
    <submittedName>
        <fullName evidence="3">LysM domain/BON superfamily protein</fullName>
    </submittedName>
</protein>
<evidence type="ECO:0000313" key="4">
    <source>
        <dbReference type="Proteomes" id="UP000095746"/>
    </source>
</evidence>
<accession>A0A173XS95</accession>
<feature type="region of interest" description="Disordered" evidence="1">
    <location>
        <begin position="146"/>
        <end position="173"/>
    </location>
</feature>
<dbReference type="Pfam" id="PF01476">
    <property type="entry name" value="LysM"/>
    <property type="match status" value="1"/>
</dbReference>
<name>A0A173XS95_FLAPL</name>
<dbReference type="AlphaFoldDB" id="A0A173XS95"/>
<dbReference type="InterPro" id="IPR036779">
    <property type="entry name" value="LysM_dom_sf"/>
</dbReference>
<dbReference type="PROSITE" id="PS51782">
    <property type="entry name" value="LYSM"/>
    <property type="match status" value="1"/>
</dbReference>
<dbReference type="PANTHER" id="PTHR34700:SF4">
    <property type="entry name" value="PHAGE-LIKE ELEMENT PBSX PROTEIN XKDP"/>
    <property type="match status" value="1"/>
</dbReference>
<evidence type="ECO:0000259" key="2">
    <source>
        <dbReference type="PROSITE" id="PS51782"/>
    </source>
</evidence>
<feature type="domain" description="LysM" evidence="2">
    <location>
        <begin position="172"/>
        <end position="221"/>
    </location>
</feature>
<evidence type="ECO:0000256" key="1">
    <source>
        <dbReference type="SAM" id="MobiDB-lite"/>
    </source>
</evidence>
<dbReference type="PANTHER" id="PTHR34700">
    <property type="entry name" value="POTASSIUM BINDING PROTEIN KBP"/>
    <property type="match status" value="1"/>
</dbReference>
<dbReference type="Proteomes" id="UP000095746">
    <property type="component" value="Unassembled WGS sequence"/>
</dbReference>
<gene>
    <name evidence="3" type="primary">ygaU</name>
    <name evidence="3" type="ORF">ERS852411_00052</name>
</gene>
<organism evidence="3 4">
    <name type="scientific">Flavonifractor plautii</name>
    <name type="common">Fusobacterium plautii</name>
    <dbReference type="NCBI Taxonomy" id="292800"/>
    <lineage>
        <taxon>Bacteria</taxon>
        <taxon>Bacillati</taxon>
        <taxon>Bacillota</taxon>
        <taxon>Clostridia</taxon>
        <taxon>Eubacteriales</taxon>
        <taxon>Oscillospiraceae</taxon>
        <taxon>Flavonifractor</taxon>
    </lineage>
</organism>
<dbReference type="SMART" id="SM00257">
    <property type="entry name" value="LysM"/>
    <property type="match status" value="1"/>
</dbReference>
<feature type="compositionally biased region" description="Low complexity" evidence="1">
    <location>
        <begin position="150"/>
        <end position="159"/>
    </location>
</feature>
<reference evidence="3 4" key="1">
    <citation type="submission" date="2015-09" db="EMBL/GenBank/DDBJ databases">
        <authorList>
            <consortium name="Pathogen Informatics"/>
        </authorList>
    </citation>
    <scope>NUCLEOTIDE SEQUENCE [LARGE SCALE GENOMIC DNA]</scope>
    <source>
        <strain evidence="3 4">2789STDY5608854</strain>
    </source>
</reference>
<proteinExistence type="predicted"/>
<dbReference type="InterPro" id="IPR052196">
    <property type="entry name" value="Bact_Kbp"/>
</dbReference>
<dbReference type="CDD" id="cd00118">
    <property type="entry name" value="LysM"/>
    <property type="match status" value="1"/>
</dbReference>
<dbReference type="SUPFAM" id="SSF54106">
    <property type="entry name" value="LysM domain"/>
    <property type="match status" value="1"/>
</dbReference>
<dbReference type="EMBL" id="CYZT01000001">
    <property type="protein sequence ID" value="CUN53435.1"/>
    <property type="molecule type" value="Genomic_DNA"/>
</dbReference>
<sequence length="223" mass="25013">MAYKMYLDGVLMPITPSKVKVKINNQNETLTLISGEEINILKAAGLTDVSFDLLLPQVPYPFTNGGAQPADYYLSLFERLKTAKEAFQWILNREKPNGSRLFYTNLTVGMEDYQITDDAEEGFDITVTVSLKQYRHYGTKTVTIQPAPTPATKPTATVEPPKRETSQAPKQSTYTVKSGDCLWNIAKKYLGDGSRYNEIYNLNKDKIKNPNLIYAGQVLTLPS</sequence>
<dbReference type="InterPro" id="IPR018392">
    <property type="entry name" value="LysM"/>
</dbReference>
<evidence type="ECO:0000313" key="3">
    <source>
        <dbReference type="EMBL" id="CUN53435.1"/>
    </source>
</evidence>
<dbReference type="Gene3D" id="3.10.350.10">
    <property type="entry name" value="LysM domain"/>
    <property type="match status" value="1"/>
</dbReference>